<name>A0A3S3PUY9_9SPHI</name>
<accession>A0A3S3PUY9</accession>
<keyword evidence="3" id="KW-0378">Hydrolase</keyword>
<feature type="domain" description="Beta-lactamase-related" evidence="2">
    <location>
        <begin position="30"/>
        <end position="347"/>
    </location>
</feature>
<dbReference type="Gene3D" id="3.40.710.10">
    <property type="entry name" value="DD-peptidase/beta-lactamase superfamily"/>
    <property type="match status" value="1"/>
</dbReference>
<dbReference type="OrthoDB" id="9793489at2"/>
<feature type="signal peptide" evidence="1">
    <location>
        <begin position="1"/>
        <end position="20"/>
    </location>
</feature>
<gene>
    <name evidence="3" type="ORF">DPV69_00450</name>
</gene>
<dbReference type="InterPro" id="IPR012338">
    <property type="entry name" value="Beta-lactam/transpept-like"/>
</dbReference>
<evidence type="ECO:0000313" key="4">
    <source>
        <dbReference type="Proteomes" id="UP000284120"/>
    </source>
</evidence>
<evidence type="ECO:0000259" key="2">
    <source>
        <dbReference type="Pfam" id="PF00144"/>
    </source>
</evidence>
<dbReference type="SUPFAM" id="SSF56601">
    <property type="entry name" value="beta-lactamase/transpeptidase-like"/>
    <property type="match status" value="1"/>
</dbReference>
<keyword evidence="4" id="KW-1185">Reference proteome</keyword>
<dbReference type="GO" id="GO:0016787">
    <property type="term" value="F:hydrolase activity"/>
    <property type="evidence" value="ECO:0007669"/>
    <property type="project" value="UniProtKB-KW"/>
</dbReference>
<evidence type="ECO:0000313" key="3">
    <source>
        <dbReference type="EMBL" id="RWU09850.1"/>
    </source>
</evidence>
<comment type="caution">
    <text evidence="3">The sequence shown here is derived from an EMBL/GenBank/DDBJ whole genome shotgun (WGS) entry which is preliminary data.</text>
</comment>
<evidence type="ECO:0000256" key="1">
    <source>
        <dbReference type="SAM" id="SignalP"/>
    </source>
</evidence>
<dbReference type="InterPro" id="IPR001466">
    <property type="entry name" value="Beta-lactam-related"/>
</dbReference>
<feature type="chain" id="PRO_5018641083" evidence="1">
    <location>
        <begin position="21"/>
        <end position="379"/>
    </location>
</feature>
<dbReference type="AlphaFoldDB" id="A0A3S3PUY9"/>
<proteinExistence type="predicted"/>
<dbReference type="InterPro" id="IPR050491">
    <property type="entry name" value="AmpC-like"/>
</dbReference>
<protein>
    <submittedName>
        <fullName evidence="3">Class A beta-lactamase-related serine hydrolase</fullName>
    </submittedName>
</protein>
<reference evidence="3 4" key="1">
    <citation type="submission" date="2018-06" db="EMBL/GenBank/DDBJ databases">
        <title>Pedobacter endophyticus sp. nov., an endophytic bacterium isolated from a leaf of Triticum aestivum.</title>
        <authorList>
            <person name="Zhang L."/>
        </authorList>
    </citation>
    <scope>NUCLEOTIDE SEQUENCE [LARGE SCALE GENOMIC DNA]</scope>
    <source>
        <strain evidence="3 4">CM134L-2</strain>
    </source>
</reference>
<dbReference type="Proteomes" id="UP000284120">
    <property type="component" value="Unassembled WGS sequence"/>
</dbReference>
<dbReference type="PANTHER" id="PTHR46825:SF9">
    <property type="entry name" value="BETA-LACTAMASE-RELATED DOMAIN-CONTAINING PROTEIN"/>
    <property type="match status" value="1"/>
</dbReference>
<dbReference type="EMBL" id="SAYW01000001">
    <property type="protein sequence ID" value="RWU09850.1"/>
    <property type="molecule type" value="Genomic_DNA"/>
</dbReference>
<keyword evidence="1" id="KW-0732">Signal</keyword>
<dbReference type="PANTHER" id="PTHR46825">
    <property type="entry name" value="D-ALANYL-D-ALANINE-CARBOXYPEPTIDASE/ENDOPEPTIDASE AMPH"/>
    <property type="match status" value="1"/>
</dbReference>
<organism evidence="3 4">
    <name type="scientific">Pedobacter chitinilyticus</name>
    <dbReference type="NCBI Taxonomy" id="2233776"/>
    <lineage>
        <taxon>Bacteria</taxon>
        <taxon>Pseudomonadati</taxon>
        <taxon>Bacteroidota</taxon>
        <taxon>Sphingobacteriia</taxon>
        <taxon>Sphingobacteriales</taxon>
        <taxon>Sphingobacteriaceae</taxon>
        <taxon>Pedobacter</taxon>
    </lineage>
</organism>
<dbReference type="Pfam" id="PF00144">
    <property type="entry name" value="Beta-lactamase"/>
    <property type="match status" value="1"/>
</dbReference>
<dbReference type="RefSeq" id="WP_113645288.1">
    <property type="nucleotide sequence ID" value="NZ_QMHN01000001.1"/>
</dbReference>
<sequence length="379" mass="42402">MKKYSLFIFLLFTVVTSSYSQKQWPTQPFIDSYIKGEMKTLGIPGMAVAVIKDGKVLHANTYGIANIEYDIPVSMSTSFQIASVTKLFTSTLMMKWLQQKRISLDDYVTNHIPNAPETWKKITIRHLLAHESGVPWPASLGGTIGITASEPFKVDSMALLIEKLKAQPLKFETGSTQAYVNGDYFLLQYIIEKIGGLPFEQVLKKEVFDTIGMTDSGYDVEQRDLRILTMFPLKRKSQNFTTGKNGPLIFKGFYAPTSYNAGGMHLSIHDAMKWAISLDSATLITAAMQKEMAKQTLLKGGFTQLGWTTQINNGYQVIGHSGGPGLGDILRVPSEKLTIIVLSNFVDMYPYMAGNILKHYLANFNPQQMPKTLKRDLIR</sequence>